<feature type="compositionally biased region" description="Polar residues" evidence="1">
    <location>
        <begin position="384"/>
        <end position="398"/>
    </location>
</feature>
<feature type="chain" id="PRO_5042036805" description="FAS1 domain-containing protein" evidence="2">
    <location>
        <begin position="22"/>
        <end position="426"/>
    </location>
</feature>
<dbReference type="Gene3D" id="2.30.180.10">
    <property type="entry name" value="FAS1 domain"/>
    <property type="match status" value="2"/>
</dbReference>
<name>A0AAD9IBV1_9PEZI</name>
<dbReference type="Proteomes" id="UP001217918">
    <property type="component" value="Unassembled WGS sequence"/>
</dbReference>
<dbReference type="InterPro" id="IPR000782">
    <property type="entry name" value="FAS1_domain"/>
</dbReference>
<dbReference type="Pfam" id="PF02469">
    <property type="entry name" value="Fasciclin"/>
    <property type="match status" value="2"/>
</dbReference>
<evidence type="ECO:0000313" key="5">
    <source>
        <dbReference type="Proteomes" id="UP001217918"/>
    </source>
</evidence>
<dbReference type="InterPro" id="IPR036378">
    <property type="entry name" value="FAS1_dom_sf"/>
</dbReference>
<sequence length="426" mass="43052">MLPAPATYLTLALMAWSPTQAQDTTPPPPPQPQPDLGSLLGVYANLSTFHGLLQQHPDILLQLPSYAGVTVVAPSNDAFAKLGTAWDPKNASLVTAMLQYHLLQGTVAAASLSAGPSTFAPTLLAAAASTNVTGGQNVILNVQPGPVVVLTSGAGSRSTVVQPDVPFAGGLVQVVDALLVPPPRLELVARDAYTDLMAFLAALFAAGLVDEFAAARDVTIFAPRSAAFQAVAPALTALAPDDLRAVLRYHLVPGAVRPSARLTNGTLYATALDTSATSTSNSSAPPKLRLTRAGNSMWVDTAQVIQPDILLANGVVHMVDAVLNPHNAAAAAARPNPALAAQPPAFAPAAGPTGTAAPTPFTAFLPCTTSHCPVTTAAGNATGRASTTAAGVRTSSSRGGAAPPRPRCTGAVGVLGLGWGLVVGAL</sequence>
<dbReference type="EMBL" id="JAQQPM010000009">
    <property type="protein sequence ID" value="KAK2074961.1"/>
    <property type="molecule type" value="Genomic_DNA"/>
</dbReference>
<dbReference type="InterPro" id="IPR050904">
    <property type="entry name" value="Adhesion/Biosynth-related"/>
</dbReference>
<organism evidence="4 5">
    <name type="scientific">Phyllachora maydis</name>
    <dbReference type="NCBI Taxonomy" id="1825666"/>
    <lineage>
        <taxon>Eukaryota</taxon>
        <taxon>Fungi</taxon>
        <taxon>Dikarya</taxon>
        <taxon>Ascomycota</taxon>
        <taxon>Pezizomycotina</taxon>
        <taxon>Sordariomycetes</taxon>
        <taxon>Sordariomycetidae</taxon>
        <taxon>Phyllachorales</taxon>
        <taxon>Phyllachoraceae</taxon>
        <taxon>Phyllachora</taxon>
    </lineage>
</organism>
<evidence type="ECO:0000313" key="4">
    <source>
        <dbReference type="EMBL" id="KAK2074961.1"/>
    </source>
</evidence>
<proteinExistence type="predicted"/>
<comment type="caution">
    <text evidence="4">The sequence shown here is derived from an EMBL/GenBank/DDBJ whole genome shotgun (WGS) entry which is preliminary data.</text>
</comment>
<reference evidence="4" key="1">
    <citation type="journal article" date="2023" name="Mol. Plant Microbe Interact.">
        <title>Elucidating the Obligate Nature and Biological Capacity of an Invasive Fungal Corn Pathogen.</title>
        <authorList>
            <person name="MacCready J.S."/>
            <person name="Roggenkamp E.M."/>
            <person name="Gdanetz K."/>
            <person name="Chilvers M.I."/>
        </authorList>
    </citation>
    <scope>NUCLEOTIDE SEQUENCE</scope>
    <source>
        <strain evidence="4">PM02</strain>
    </source>
</reference>
<dbReference type="PANTHER" id="PTHR10900:SF77">
    <property type="entry name" value="FI19380P1"/>
    <property type="match status" value="1"/>
</dbReference>
<dbReference type="PROSITE" id="PS50213">
    <property type="entry name" value="FAS1"/>
    <property type="match status" value="2"/>
</dbReference>
<evidence type="ECO:0000256" key="2">
    <source>
        <dbReference type="SAM" id="SignalP"/>
    </source>
</evidence>
<dbReference type="GO" id="GO:0016236">
    <property type="term" value="P:macroautophagy"/>
    <property type="evidence" value="ECO:0007669"/>
    <property type="project" value="TreeGrafter"/>
</dbReference>
<accession>A0AAD9IBV1</accession>
<feature type="domain" description="FAS1" evidence="3">
    <location>
        <begin position="33"/>
        <end position="179"/>
    </location>
</feature>
<dbReference type="SMART" id="SM00554">
    <property type="entry name" value="FAS1"/>
    <property type="match status" value="2"/>
</dbReference>
<keyword evidence="5" id="KW-1185">Reference proteome</keyword>
<protein>
    <recommendedName>
        <fullName evidence="3">FAS1 domain-containing protein</fullName>
    </recommendedName>
</protein>
<feature type="region of interest" description="Disordered" evidence="1">
    <location>
        <begin position="384"/>
        <end position="405"/>
    </location>
</feature>
<keyword evidence="2" id="KW-0732">Signal</keyword>
<feature type="signal peptide" evidence="2">
    <location>
        <begin position="1"/>
        <end position="21"/>
    </location>
</feature>
<dbReference type="PANTHER" id="PTHR10900">
    <property type="entry name" value="PERIOSTIN-RELATED"/>
    <property type="match status" value="1"/>
</dbReference>
<evidence type="ECO:0000256" key="1">
    <source>
        <dbReference type="SAM" id="MobiDB-lite"/>
    </source>
</evidence>
<gene>
    <name evidence="4" type="ORF">P8C59_009127</name>
</gene>
<dbReference type="GO" id="GO:0000329">
    <property type="term" value="C:fungal-type vacuole membrane"/>
    <property type="evidence" value="ECO:0007669"/>
    <property type="project" value="TreeGrafter"/>
</dbReference>
<evidence type="ECO:0000259" key="3">
    <source>
        <dbReference type="PROSITE" id="PS50213"/>
    </source>
</evidence>
<feature type="domain" description="FAS1" evidence="3">
    <location>
        <begin position="181"/>
        <end position="323"/>
    </location>
</feature>
<dbReference type="SUPFAM" id="SSF82153">
    <property type="entry name" value="FAS1 domain"/>
    <property type="match status" value="2"/>
</dbReference>
<dbReference type="AlphaFoldDB" id="A0AAD9IBV1"/>